<feature type="non-terminal residue" evidence="1">
    <location>
        <position position="1"/>
    </location>
</feature>
<dbReference type="EMBL" id="CAJVPM010025225">
    <property type="protein sequence ID" value="CAG8657056.1"/>
    <property type="molecule type" value="Genomic_DNA"/>
</dbReference>
<gene>
    <name evidence="1" type="ORF">SCALOS_LOCUS8888</name>
</gene>
<evidence type="ECO:0000313" key="2">
    <source>
        <dbReference type="Proteomes" id="UP000789860"/>
    </source>
</evidence>
<feature type="non-terminal residue" evidence="1">
    <location>
        <position position="76"/>
    </location>
</feature>
<dbReference type="Proteomes" id="UP000789860">
    <property type="component" value="Unassembled WGS sequence"/>
</dbReference>
<evidence type="ECO:0000313" key="1">
    <source>
        <dbReference type="EMBL" id="CAG8657056.1"/>
    </source>
</evidence>
<comment type="caution">
    <text evidence="1">The sequence shown here is derived from an EMBL/GenBank/DDBJ whole genome shotgun (WGS) entry which is preliminary data.</text>
</comment>
<keyword evidence="2" id="KW-1185">Reference proteome</keyword>
<proteinExistence type="predicted"/>
<name>A0ACA9NKK5_9GLOM</name>
<reference evidence="1" key="1">
    <citation type="submission" date="2021-06" db="EMBL/GenBank/DDBJ databases">
        <authorList>
            <person name="Kallberg Y."/>
            <person name="Tangrot J."/>
            <person name="Rosling A."/>
        </authorList>
    </citation>
    <scope>NUCLEOTIDE SEQUENCE</scope>
    <source>
        <strain evidence="1">AU212A</strain>
    </source>
</reference>
<accession>A0ACA9NKK5</accession>
<organism evidence="1 2">
    <name type="scientific">Scutellospora calospora</name>
    <dbReference type="NCBI Taxonomy" id="85575"/>
    <lineage>
        <taxon>Eukaryota</taxon>
        <taxon>Fungi</taxon>
        <taxon>Fungi incertae sedis</taxon>
        <taxon>Mucoromycota</taxon>
        <taxon>Glomeromycotina</taxon>
        <taxon>Glomeromycetes</taxon>
        <taxon>Diversisporales</taxon>
        <taxon>Gigasporaceae</taxon>
        <taxon>Scutellospora</taxon>
    </lineage>
</organism>
<sequence length="76" mass="8984">SVTTGFIVTHPIMQLKEKGKTPNGLVLYIIIYKKKLEKNSLHNLREKVIVLNAAKAYRNESDKVRRYYDEFVKKRF</sequence>
<protein>
    <submittedName>
        <fullName evidence="1">4334_t:CDS:1</fullName>
    </submittedName>
</protein>